<evidence type="ECO:0000256" key="2">
    <source>
        <dbReference type="ARBA" id="ARBA00022670"/>
    </source>
</evidence>
<comment type="similarity">
    <text evidence="1">Belongs to the peptidase C40 family.</text>
</comment>
<evidence type="ECO:0000256" key="3">
    <source>
        <dbReference type="ARBA" id="ARBA00022801"/>
    </source>
</evidence>
<dbReference type="GO" id="GO:0008234">
    <property type="term" value="F:cysteine-type peptidase activity"/>
    <property type="evidence" value="ECO:0007669"/>
    <property type="project" value="UniProtKB-KW"/>
</dbReference>
<accession>A0A1Y3TX73</accession>
<dbReference type="InterPro" id="IPR000064">
    <property type="entry name" value="NLP_P60_dom"/>
</dbReference>
<comment type="caution">
    <text evidence="7">The sequence shown here is derived from an EMBL/GenBank/DDBJ whole genome shotgun (WGS) entry which is preliminary data.</text>
</comment>
<dbReference type="AlphaFoldDB" id="A0A1Y3TX73"/>
<dbReference type="InterPro" id="IPR038765">
    <property type="entry name" value="Papain-like_cys_pep_sf"/>
</dbReference>
<dbReference type="Pfam" id="PF00877">
    <property type="entry name" value="NLPC_P60"/>
    <property type="match status" value="1"/>
</dbReference>
<keyword evidence="4" id="KW-0788">Thiol protease</keyword>
<dbReference type="EMBL" id="NFHM01000023">
    <property type="protein sequence ID" value="OUN41053.1"/>
    <property type="molecule type" value="Genomic_DNA"/>
</dbReference>
<dbReference type="PANTHER" id="PTHR47053:SF1">
    <property type="entry name" value="MUREIN DD-ENDOPEPTIDASE MEPH-RELATED"/>
    <property type="match status" value="1"/>
</dbReference>
<dbReference type="SUPFAM" id="SSF54001">
    <property type="entry name" value="Cysteine proteinases"/>
    <property type="match status" value="1"/>
</dbReference>
<evidence type="ECO:0000256" key="1">
    <source>
        <dbReference type="ARBA" id="ARBA00007074"/>
    </source>
</evidence>
<evidence type="ECO:0000259" key="6">
    <source>
        <dbReference type="PROSITE" id="PS51935"/>
    </source>
</evidence>
<dbReference type="Gene3D" id="3.90.1720.10">
    <property type="entry name" value="endopeptidase domain like (from Nostoc punctiforme)"/>
    <property type="match status" value="1"/>
</dbReference>
<evidence type="ECO:0000313" key="8">
    <source>
        <dbReference type="Proteomes" id="UP000195455"/>
    </source>
</evidence>
<proteinExistence type="inferred from homology"/>
<organism evidence="7 8">
    <name type="scientific">Anaerotignum lactatifermentans</name>
    <dbReference type="NCBI Taxonomy" id="160404"/>
    <lineage>
        <taxon>Bacteria</taxon>
        <taxon>Bacillati</taxon>
        <taxon>Bacillota</taxon>
        <taxon>Clostridia</taxon>
        <taxon>Lachnospirales</taxon>
        <taxon>Anaerotignaceae</taxon>
        <taxon>Anaerotignum</taxon>
    </lineage>
</organism>
<feature type="transmembrane region" description="Helical" evidence="5">
    <location>
        <begin position="26"/>
        <end position="49"/>
    </location>
</feature>
<protein>
    <recommendedName>
        <fullName evidence="6">NlpC/P60 domain-containing protein</fullName>
    </recommendedName>
</protein>
<keyword evidence="3" id="KW-0378">Hydrolase</keyword>
<evidence type="ECO:0000256" key="5">
    <source>
        <dbReference type="SAM" id="Phobius"/>
    </source>
</evidence>
<dbReference type="GO" id="GO:0006508">
    <property type="term" value="P:proteolysis"/>
    <property type="evidence" value="ECO:0007669"/>
    <property type="project" value="UniProtKB-KW"/>
</dbReference>
<feature type="domain" description="NlpC/P60" evidence="6">
    <location>
        <begin position="192"/>
        <end position="316"/>
    </location>
</feature>
<keyword evidence="5" id="KW-1133">Transmembrane helix</keyword>
<keyword evidence="5" id="KW-0472">Membrane</keyword>
<gene>
    <name evidence="7" type="ORF">B5G26_12485</name>
</gene>
<keyword evidence="2" id="KW-0645">Protease</keyword>
<dbReference type="Proteomes" id="UP000195455">
    <property type="component" value="Unassembled WGS sequence"/>
</dbReference>
<sequence length="316" mass="35731">MASPMAVAVMTKKALELAEDKRVRTLLASIVAGIVIVMLIPLLVMVSIFNTQAGFSQEVARIVFDGGPIPTDIDAELSKAMEEMISSFEKLDQTIESLEEEGFDDIKVKSFFYILYFTKDMTDFDEEFYAGFVDCFVGEKEDDEIYEELEDYLSYEFTETEKVEIRNLYLFIRYGYSATDKITGIPGEAFNDETFAKLMQEATKYIGFPYQWGGSTPETSFDCSGFVCWVYTHSGVHNLPRTTAQQIYNQCTPVPKDDVKPGDLVFFTGTYQSSNPVTHIGIYVGDNQMLHCGDPIGYANLGNSYWVKHFYGFGRL</sequence>
<dbReference type="InterPro" id="IPR051202">
    <property type="entry name" value="Peptidase_C40"/>
</dbReference>
<dbReference type="RefSeq" id="WP_087989868.1">
    <property type="nucleotide sequence ID" value="NZ_NFHM01000023.1"/>
</dbReference>
<dbReference type="PANTHER" id="PTHR47053">
    <property type="entry name" value="MUREIN DD-ENDOPEPTIDASE MEPH-RELATED"/>
    <property type="match status" value="1"/>
</dbReference>
<evidence type="ECO:0000313" key="7">
    <source>
        <dbReference type="EMBL" id="OUN41053.1"/>
    </source>
</evidence>
<evidence type="ECO:0000256" key="4">
    <source>
        <dbReference type="ARBA" id="ARBA00022807"/>
    </source>
</evidence>
<reference evidence="8" key="1">
    <citation type="submission" date="2017-04" db="EMBL/GenBank/DDBJ databases">
        <title>Function of individual gut microbiota members based on whole genome sequencing of pure cultures obtained from chicken caecum.</title>
        <authorList>
            <person name="Medvecky M."/>
            <person name="Cejkova D."/>
            <person name="Polansky O."/>
            <person name="Karasova D."/>
            <person name="Kubasova T."/>
            <person name="Cizek A."/>
            <person name="Rychlik I."/>
        </authorList>
    </citation>
    <scope>NUCLEOTIDE SEQUENCE [LARGE SCALE GENOMIC DNA]</scope>
    <source>
        <strain evidence="8">An75</strain>
    </source>
</reference>
<keyword evidence="5" id="KW-0812">Transmembrane</keyword>
<name>A0A1Y3TX73_9FIRM</name>
<dbReference type="PROSITE" id="PS51935">
    <property type="entry name" value="NLPC_P60"/>
    <property type="match status" value="1"/>
</dbReference>